<dbReference type="STRING" id="1842532.A7E78_05495"/>
<evidence type="ECO:0008006" key="3">
    <source>
        <dbReference type="Google" id="ProtNLM"/>
    </source>
</evidence>
<accession>A0A1L3GN39</accession>
<dbReference type="EMBL" id="CP015519">
    <property type="protein sequence ID" value="APG27344.1"/>
    <property type="molecule type" value="Genomic_DNA"/>
</dbReference>
<keyword evidence="2" id="KW-1185">Reference proteome</keyword>
<organism evidence="1 2">
    <name type="scientific">Syntrophotalea acetylenivorans</name>
    <dbReference type="NCBI Taxonomy" id="1842532"/>
    <lineage>
        <taxon>Bacteria</taxon>
        <taxon>Pseudomonadati</taxon>
        <taxon>Thermodesulfobacteriota</taxon>
        <taxon>Desulfuromonadia</taxon>
        <taxon>Desulfuromonadales</taxon>
        <taxon>Syntrophotaleaceae</taxon>
        <taxon>Syntrophotalea</taxon>
    </lineage>
</organism>
<dbReference type="OrthoDB" id="5431649at2"/>
<reference evidence="1 2" key="1">
    <citation type="journal article" date="2017" name="Genome Announc.">
        <title>Complete Genome Sequences of Two Acetylene-Fermenting Pelobacter acetylenicus Strains.</title>
        <authorList>
            <person name="Sutton J.M."/>
            <person name="Baesman S.M."/>
            <person name="Fierst J.L."/>
            <person name="Poret-Peterson A.T."/>
            <person name="Oremland R.S."/>
            <person name="Dunlap D.S."/>
            <person name="Akob D.M."/>
        </authorList>
    </citation>
    <scope>NUCLEOTIDE SEQUENCE [LARGE SCALE GENOMIC DNA]</scope>
    <source>
        <strain evidence="1 2">SFB93</strain>
    </source>
</reference>
<dbReference type="KEGG" id="pef:A7E78_05495"/>
<dbReference type="Proteomes" id="UP000182517">
    <property type="component" value="Chromosome"/>
</dbReference>
<sequence>MSEANLKQRLENLLQLILTEREQAKGLDMASLQESAEEKQRLLQSIGSGIDDQSDPEVQQLANQVREENRRNAYLFYLTLGWVREQMTFFGQRTAPTSYGSSAAQISEQRGGRLLSGRI</sequence>
<evidence type="ECO:0000313" key="2">
    <source>
        <dbReference type="Proteomes" id="UP000182517"/>
    </source>
</evidence>
<proteinExistence type="predicted"/>
<protein>
    <recommendedName>
        <fullName evidence="3">Flagellar protein FlgN</fullName>
    </recommendedName>
</protein>
<evidence type="ECO:0000313" key="1">
    <source>
        <dbReference type="EMBL" id="APG27344.1"/>
    </source>
</evidence>
<dbReference type="RefSeq" id="WP_072283311.1">
    <property type="nucleotide sequence ID" value="NZ_CP015519.1"/>
</dbReference>
<dbReference type="AlphaFoldDB" id="A0A1L3GN39"/>
<gene>
    <name evidence="1" type="ORF">A7E78_05495</name>
</gene>
<name>A0A1L3GN39_9BACT</name>